<dbReference type="PANTHER" id="PTHR34220:SF7">
    <property type="entry name" value="SENSOR HISTIDINE KINASE YPDA"/>
    <property type="match status" value="1"/>
</dbReference>
<feature type="transmembrane region" description="Helical" evidence="1">
    <location>
        <begin position="42"/>
        <end position="65"/>
    </location>
</feature>
<reference evidence="4" key="1">
    <citation type="journal article" date="2019" name="Int. J. Syst. Evol. Microbiol.">
        <title>The Global Catalogue of Microorganisms (GCM) 10K type strain sequencing project: providing services to taxonomists for standard genome sequencing and annotation.</title>
        <authorList>
            <consortium name="The Broad Institute Genomics Platform"/>
            <consortium name="The Broad Institute Genome Sequencing Center for Infectious Disease"/>
            <person name="Wu L."/>
            <person name="Ma J."/>
        </authorList>
    </citation>
    <scope>NUCLEOTIDE SEQUENCE [LARGE SCALE GENOMIC DNA]</scope>
    <source>
        <strain evidence="4">CECT 8010</strain>
    </source>
</reference>
<dbReference type="Gene3D" id="3.30.565.10">
    <property type="entry name" value="Histidine kinase-like ATPase, C-terminal domain"/>
    <property type="match status" value="1"/>
</dbReference>
<dbReference type="EC" id="2.7.13.3" evidence="3"/>
<evidence type="ECO:0000313" key="3">
    <source>
        <dbReference type="EMBL" id="MFC4232854.1"/>
    </source>
</evidence>
<accession>A0ABV8PXN4</accession>
<dbReference type="InterPro" id="IPR050640">
    <property type="entry name" value="Bact_2-comp_sensor_kinase"/>
</dbReference>
<protein>
    <submittedName>
        <fullName evidence="3">Sensor histidine kinase</fullName>
        <ecNumber evidence="3">2.7.13.3</ecNumber>
    </submittedName>
</protein>
<keyword evidence="1" id="KW-0472">Membrane</keyword>
<name>A0ABV8PXN4_9BACT</name>
<dbReference type="Proteomes" id="UP001595906">
    <property type="component" value="Unassembled WGS sequence"/>
</dbReference>
<evidence type="ECO:0000313" key="4">
    <source>
        <dbReference type="Proteomes" id="UP001595906"/>
    </source>
</evidence>
<dbReference type="PANTHER" id="PTHR34220">
    <property type="entry name" value="SENSOR HISTIDINE KINASE YPDA"/>
    <property type="match status" value="1"/>
</dbReference>
<evidence type="ECO:0000256" key="1">
    <source>
        <dbReference type="SAM" id="Phobius"/>
    </source>
</evidence>
<gene>
    <name evidence="3" type="ORF">ACFOW1_13210</name>
</gene>
<evidence type="ECO:0000259" key="2">
    <source>
        <dbReference type="Pfam" id="PF06580"/>
    </source>
</evidence>
<dbReference type="SUPFAM" id="SSF55874">
    <property type="entry name" value="ATPase domain of HSP90 chaperone/DNA topoisomerase II/histidine kinase"/>
    <property type="match status" value="1"/>
</dbReference>
<dbReference type="Pfam" id="PF06580">
    <property type="entry name" value="His_kinase"/>
    <property type="match status" value="1"/>
</dbReference>
<keyword evidence="3" id="KW-0808">Transferase</keyword>
<dbReference type="InterPro" id="IPR010559">
    <property type="entry name" value="Sig_transdc_His_kin_internal"/>
</dbReference>
<dbReference type="EMBL" id="JBHSDC010000027">
    <property type="protein sequence ID" value="MFC4232854.1"/>
    <property type="molecule type" value="Genomic_DNA"/>
</dbReference>
<sequence>MKNNKRILTIVIHMAVWGCFFLLPYIFRPQGREMPANVSNRFIALFTTNGIYLIAFYYLNTLVLLPKLLFQKKWLWYAASIVACLIVFMYVPREIANLIVPPEEFPFKMEAFKAQDHLADSLNQWKMRPRGGGGGMHGGSRFIFFPGSNAIFFLVFLISTCLSVTQQWLKSEQTKKEVETEKLNTELSFLKSQVNPHFFFNTLNNIYSLAVVGSEKTAPAIMKLSAIMRYILTDTQSDTVPLENEVNFITNFIDLQRVRLTDKVAVAFTTEGTITNQQIAPLLFIPFVENAFKYGVSTKEHSTIAITIKATDNAVHLYTTNTIVKADNGILDTTGIGINNVKRRLDLLYPNNHKLVITNDGSQFFVTLDITIK</sequence>
<proteinExistence type="predicted"/>
<organism evidence="3 4">
    <name type="scientific">Parasediminibacterium paludis</name>
    <dbReference type="NCBI Taxonomy" id="908966"/>
    <lineage>
        <taxon>Bacteria</taxon>
        <taxon>Pseudomonadati</taxon>
        <taxon>Bacteroidota</taxon>
        <taxon>Chitinophagia</taxon>
        <taxon>Chitinophagales</taxon>
        <taxon>Chitinophagaceae</taxon>
        <taxon>Parasediminibacterium</taxon>
    </lineage>
</organism>
<feature type="transmembrane region" description="Helical" evidence="1">
    <location>
        <begin position="7"/>
        <end position="27"/>
    </location>
</feature>
<dbReference type="RefSeq" id="WP_379014870.1">
    <property type="nucleotide sequence ID" value="NZ_JBHSDC010000027.1"/>
</dbReference>
<keyword evidence="3" id="KW-0418">Kinase</keyword>
<keyword evidence="4" id="KW-1185">Reference proteome</keyword>
<feature type="domain" description="Signal transduction histidine kinase internal region" evidence="2">
    <location>
        <begin position="186"/>
        <end position="263"/>
    </location>
</feature>
<dbReference type="GO" id="GO:0004673">
    <property type="term" value="F:protein histidine kinase activity"/>
    <property type="evidence" value="ECO:0007669"/>
    <property type="project" value="UniProtKB-EC"/>
</dbReference>
<keyword evidence="1" id="KW-1133">Transmembrane helix</keyword>
<comment type="caution">
    <text evidence="3">The sequence shown here is derived from an EMBL/GenBank/DDBJ whole genome shotgun (WGS) entry which is preliminary data.</text>
</comment>
<feature type="transmembrane region" description="Helical" evidence="1">
    <location>
        <begin position="74"/>
        <end position="91"/>
    </location>
</feature>
<keyword evidence="1" id="KW-0812">Transmembrane</keyword>
<dbReference type="InterPro" id="IPR036890">
    <property type="entry name" value="HATPase_C_sf"/>
</dbReference>
<feature type="transmembrane region" description="Helical" evidence="1">
    <location>
        <begin position="142"/>
        <end position="165"/>
    </location>
</feature>